<organism evidence="1 3">
    <name type="scientific">Sulfodiicoccus acidiphilus</name>
    <dbReference type="NCBI Taxonomy" id="1670455"/>
    <lineage>
        <taxon>Archaea</taxon>
        <taxon>Thermoproteota</taxon>
        <taxon>Thermoprotei</taxon>
        <taxon>Sulfolobales</taxon>
        <taxon>Sulfolobaceae</taxon>
        <taxon>Sulfodiicoccus</taxon>
    </lineage>
</organism>
<evidence type="ECO:0000313" key="1">
    <source>
        <dbReference type="EMBL" id="BBD73148.1"/>
    </source>
</evidence>
<dbReference type="OrthoDB" id="56850at2157"/>
<reference evidence="3" key="2">
    <citation type="submission" date="2018-04" db="EMBL/GenBank/DDBJ databases">
        <title>Complete genome sequence of Sulfodiicoccus acidiphilus strain HS-1.</title>
        <authorList>
            <person name="Sakai H.D."/>
            <person name="Kurosawa N."/>
        </authorList>
    </citation>
    <scope>NUCLEOTIDE SEQUENCE [LARGE SCALE GENOMIC DNA]</scope>
    <source>
        <strain evidence="3">HS-1</strain>
    </source>
</reference>
<dbReference type="Proteomes" id="UP000276741">
    <property type="component" value="Chromosome"/>
</dbReference>
<dbReference type="GeneID" id="38667042"/>
<dbReference type="PANTHER" id="PTHR38433">
    <property type="match status" value="1"/>
</dbReference>
<dbReference type="EMBL" id="AP018553">
    <property type="protein sequence ID" value="BBD73148.1"/>
    <property type="molecule type" value="Genomic_DNA"/>
</dbReference>
<protein>
    <recommendedName>
        <fullName evidence="4">DUF1641 domain-containing protein</fullName>
    </recommendedName>
</protein>
<keyword evidence="3" id="KW-1185">Reference proteome</keyword>
<reference evidence="2" key="4">
    <citation type="submission" date="2020-09" db="EMBL/GenBank/DDBJ databases">
        <authorList>
            <person name="Sun Q."/>
            <person name="Ohkuma M."/>
        </authorList>
    </citation>
    <scope>NUCLEOTIDE SEQUENCE</scope>
    <source>
        <strain evidence="2">JCM 31740</strain>
    </source>
</reference>
<proteinExistence type="predicted"/>
<evidence type="ECO:0000313" key="2">
    <source>
        <dbReference type="EMBL" id="GGU00471.1"/>
    </source>
</evidence>
<sequence length="208" mass="22896">MEEKLADMLEDNKVITLSKLMGVLEKLDRYGFLDVVNGLLEDEETVGKVIGAVVNDQFLSLFGRGNEVMDLLDLLTNGETVGALKDVVELYSTFKRTGIMEPLAGLLRDEELLGKVIGAVVNDSTLTLATKWNEIVDSLAKIDFSQLKYYVSAISLYGNGIRDPNKVVPIRGFMDILKLLKDPDVQRGIGILLAGLKELGRSYDASKL</sequence>
<dbReference type="AlphaFoldDB" id="A0A348B4P6"/>
<reference evidence="2" key="1">
    <citation type="journal article" date="2014" name="Int. J. Syst. Evol. Microbiol.">
        <title>Complete genome sequence of Corynebacterium casei LMG S-19264T (=DSM 44701T), isolated from a smear-ripened cheese.</title>
        <authorList>
            <consortium name="US DOE Joint Genome Institute (JGI-PGF)"/>
            <person name="Walter F."/>
            <person name="Albersmeier A."/>
            <person name="Kalinowski J."/>
            <person name="Ruckert C."/>
        </authorList>
    </citation>
    <scope>NUCLEOTIDE SEQUENCE</scope>
    <source>
        <strain evidence="2">JCM 31740</strain>
    </source>
</reference>
<dbReference type="Proteomes" id="UP000616143">
    <property type="component" value="Unassembled WGS sequence"/>
</dbReference>
<evidence type="ECO:0008006" key="4">
    <source>
        <dbReference type="Google" id="ProtNLM"/>
    </source>
</evidence>
<dbReference type="Pfam" id="PF07849">
    <property type="entry name" value="DUF1641"/>
    <property type="match status" value="1"/>
</dbReference>
<dbReference type="EMBL" id="BMQS01000017">
    <property type="protein sequence ID" value="GGU00471.1"/>
    <property type="molecule type" value="Genomic_DNA"/>
</dbReference>
<dbReference type="PANTHER" id="PTHR38433:SF1">
    <property type="entry name" value="DUF1641 DOMAIN-CONTAINING PROTEIN"/>
    <property type="match status" value="1"/>
</dbReference>
<gene>
    <name evidence="2" type="ORF">GCM10007116_17120</name>
    <name evidence="1" type="ORF">HS1genome_1537</name>
</gene>
<dbReference type="InterPro" id="IPR012440">
    <property type="entry name" value="DUF1641"/>
</dbReference>
<dbReference type="KEGG" id="sacd:HS1genome_1537"/>
<accession>A0A348B4P6</accession>
<name>A0A348B4P6_9CREN</name>
<evidence type="ECO:0000313" key="3">
    <source>
        <dbReference type="Proteomes" id="UP000276741"/>
    </source>
</evidence>
<dbReference type="RefSeq" id="WP_126450292.1">
    <property type="nucleotide sequence ID" value="NZ_AP018553.1"/>
</dbReference>
<reference evidence="1" key="3">
    <citation type="journal article" date="2019" name="BMC Res. Notes">
        <title>Complete genome sequence of the Sulfodiicoccus acidiphilus strain HS-1T, the first crenarchaeon that lacks polB3, isolated from an acidic hot spring in Ohwaku-dani, Hakone, Japan.</title>
        <authorList>
            <person name="Sakai H.D."/>
            <person name="Kurosawa N."/>
        </authorList>
    </citation>
    <scope>NUCLEOTIDE SEQUENCE</scope>
    <source>
        <strain evidence="1">HS-1</strain>
    </source>
</reference>